<sequence length="106" mass="11358">MLMNDSPMPVGMPFEPFKNTHSATLRYIDRQLVDDVAGEEIPPGAAATSFVCVSDLPASTKVLRPGMLWLPGMSLPNDTLIVVVDSDSVIKFVGSLEESGKLVQAP</sequence>
<reference evidence="1" key="1">
    <citation type="submission" date="2022-07" db="EMBL/GenBank/DDBJ databases">
        <title>Phylogenomic reconstructions and comparative analyses of Kickxellomycotina fungi.</title>
        <authorList>
            <person name="Reynolds N.K."/>
            <person name="Stajich J.E."/>
            <person name="Barry K."/>
            <person name="Grigoriev I.V."/>
            <person name="Crous P."/>
            <person name="Smith M.E."/>
        </authorList>
    </citation>
    <scope>NUCLEOTIDE SEQUENCE</scope>
    <source>
        <strain evidence="1">NBRC 105413</strain>
    </source>
</reference>
<comment type="caution">
    <text evidence="1">The sequence shown here is derived from an EMBL/GenBank/DDBJ whole genome shotgun (WGS) entry which is preliminary data.</text>
</comment>
<dbReference type="Proteomes" id="UP001145021">
    <property type="component" value="Unassembled WGS sequence"/>
</dbReference>
<organism evidence="1 2">
    <name type="scientific">Coemansia asiatica</name>
    <dbReference type="NCBI Taxonomy" id="1052880"/>
    <lineage>
        <taxon>Eukaryota</taxon>
        <taxon>Fungi</taxon>
        <taxon>Fungi incertae sedis</taxon>
        <taxon>Zoopagomycota</taxon>
        <taxon>Kickxellomycotina</taxon>
        <taxon>Kickxellomycetes</taxon>
        <taxon>Kickxellales</taxon>
        <taxon>Kickxellaceae</taxon>
        <taxon>Coemansia</taxon>
    </lineage>
</organism>
<accession>A0A9W7XQX0</accession>
<keyword evidence="2" id="KW-1185">Reference proteome</keyword>
<dbReference type="AlphaFoldDB" id="A0A9W7XQX0"/>
<evidence type="ECO:0000313" key="1">
    <source>
        <dbReference type="EMBL" id="KAJ1648265.1"/>
    </source>
</evidence>
<gene>
    <name evidence="1" type="ORF">LPJ64_000421</name>
</gene>
<proteinExistence type="predicted"/>
<dbReference type="EMBL" id="JANBOH010000008">
    <property type="protein sequence ID" value="KAJ1648265.1"/>
    <property type="molecule type" value="Genomic_DNA"/>
</dbReference>
<name>A0A9W7XQX0_9FUNG</name>
<protein>
    <submittedName>
        <fullName evidence="1">Uncharacterized protein</fullName>
    </submittedName>
</protein>
<evidence type="ECO:0000313" key="2">
    <source>
        <dbReference type="Proteomes" id="UP001145021"/>
    </source>
</evidence>